<dbReference type="AlphaFoldDB" id="C6LAR0"/>
<organism evidence="1 2">
    <name type="scientific">Marvinbryantia formatexigens DSM 14469</name>
    <dbReference type="NCBI Taxonomy" id="478749"/>
    <lineage>
        <taxon>Bacteria</taxon>
        <taxon>Bacillati</taxon>
        <taxon>Bacillota</taxon>
        <taxon>Clostridia</taxon>
        <taxon>Lachnospirales</taxon>
        <taxon>Lachnospiraceae</taxon>
        <taxon>Marvinbryantia</taxon>
    </lineage>
</organism>
<dbReference type="RefSeq" id="WP_006860502.1">
    <property type="nucleotide sequence ID" value="NZ_ACCL02000003.1"/>
</dbReference>
<sequence length="41" mass="4857">MILYHGSRQIVEYPEIRKKGIKQDFQPRDYIAACYKEGVVL</sequence>
<reference evidence="1" key="1">
    <citation type="submission" date="2009-07" db="EMBL/GenBank/DDBJ databases">
        <authorList>
            <person name="Weinstock G."/>
            <person name="Sodergren E."/>
            <person name="Clifton S."/>
            <person name="Fulton L."/>
            <person name="Fulton B."/>
            <person name="Courtney L."/>
            <person name="Fronick C."/>
            <person name="Harrison M."/>
            <person name="Strong C."/>
            <person name="Farmer C."/>
            <person name="Delahaunty K."/>
            <person name="Markovic C."/>
            <person name="Hall O."/>
            <person name="Minx P."/>
            <person name="Tomlinson C."/>
            <person name="Mitreva M."/>
            <person name="Nelson J."/>
            <person name="Hou S."/>
            <person name="Wollam A."/>
            <person name="Pepin K.H."/>
            <person name="Johnson M."/>
            <person name="Bhonagiri V."/>
            <person name="Nash W.E."/>
            <person name="Warren W."/>
            <person name="Chinwalla A."/>
            <person name="Mardis E.R."/>
            <person name="Wilson R.K."/>
        </authorList>
    </citation>
    <scope>NUCLEOTIDE SEQUENCE [LARGE SCALE GENOMIC DNA]</scope>
    <source>
        <strain evidence="1">DSM 14469</strain>
    </source>
</reference>
<comment type="caution">
    <text evidence="1">The sequence shown here is derived from an EMBL/GenBank/DDBJ whole genome shotgun (WGS) entry which is preliminary data.</text>
</comment>
<keyword evidence="2" id="KW-1185">Reference proteome</keyword>
<name>C6LAR0_9FIRM</name>
<proteinExistence type="predicted"/>
<dbReference type="Proteomes" id="UP000005561">
    <property type="component" value="Unassembled WGS sequence"/>
</dbReference>
<evidence type="ECO:0000313" key="1">
    <source>
        <dbReference type="EMBL" id="EET62041.1"/>
    </source>
</evidence>
<dbReference type="STRING" id="168384.SAMN05660368_03888"/>
<evidence type="ECO:0000313" key="2">
    <source>
        <dbReference type="Proteomes" id="UP000005561"/>
    </source>
</evidence>
<accession>C6LAR0</accession>
<protein>
    <submittedName>
        <fullName evidence="1">Uncharacterized protein</fullName>
    </submittedName>
</protein>
<dbReference type="EMBL" id="ACCL02000003">
    <property type="protein sequence ID" value="EET62041.1"/>
    <property type="molecule type" value="Genomic_DNA"/>
</dbReference>
<gene>
    <name evidence="1" type="ORF">BRYFOR_05704</name>
</gene>